<protein>
    <submittedName>
        <fullName evidence="6">Inorganic phosphate cotransporter-like Protein</fullName>
    </submittedName>
</protein>
<dbReference type="AlphaFoldDB" id="D6WY08"/>
<dbReference type="PANTHER" id="PTHR11662:SF415">
    <property type="entry name" value="AT30085P-RELATED"/>
    <property type="match status" value="1"/>
</dbReference>
<name>D6WY08_TRICA</name>
<dbReference type="PANTHER" id="PTHR11662">
    <property type="entry name" value="SOLUTE CARRIER FAMILY 17"/>
    <property type="match status" value="1"/>
</dbReference>
<evidence type="ECO:0000256" key="4">
    <source>
        <dbReference type="ARBA" id="ARBA00023136"/>
    </source>
</evidence>
<feature type="transmembrane region" description="Helical" evidence="5">
    <location>
        <begin position="160"/>
        <end position="184"/>
    </location>
</feature>
<feature type="transmembrane region" description="Helical" evidence="5">
    <location>
        <begin position="418"/>
        <end position="437"/>
    </location>
</feature>
<evidence type="ECO:0000256" key="3">
    <source>
        <dbReference type="ARBA" id="ARBA00022989"/>
    </source>
</evidence>
<comment type="subcellular location">
    <subcellularLocation>
        <location evidence="1">Membrane</location>
        <topology evidence="1">Multi-pass membrane protein</topology>
    </subcellularLocation>
</comment>
<evidence type="ECO:0000256" key="5">
    <source>
        <dbReference type="SAM" id="Phobius"/>
    </source>
</evidence>
<dbReference type="Proteomes" id="UP000007266">
    <property type="component" value="Linkage group 8"/>
</dbReference>
<dbReference type="SUPFAM" id="SSF103473">
    <property type="entry name" value="MFS general substrate transporter"/>
    <property type="match status" value="1"/>
</dbReference>
<feature type="transmembrane region" description="Helical" evidence="5">
    <location>
        <begin position="290"/>
        <end position="307"/>
    </location>
</feature>
<dbReference type="Pfam" id="PF07690">
    <property type="entry name" value="MFS_1"/>
    <property type="match status" value="1"/>
</dbReference>
<evidence type="ECO:0000313" key="6">
    <source>
        <dbReference type="EMBL" id="EFA08927.2"/>
    </source>
</evidence>
<dbReference type="InterPro" id="IPR036259">
    <property type="entry name" value="MFS_trans_sf"/>
</dbReference>
<sequence>MSISTRTSDLSSSAASRNSDLLENKHSKYFLFPQRYIFCLLASLIILNAASIQFTLEVIALENFSSGKRLRTNDTCTITPQIRRRPRRRPKNESLLNYDWDLKTRYLIKDSFYWGTLVTSIPGGVLSDEYGGKYIVSLSVLFSAFFNLVAPAIIDLGHSVGLIIMIRVGLGFCRGVLDAGLMALIARWAPVYERATITSVIFGSRLLGEQFSYVMHKAFENFTWRPMFYFFASVHLVLGFFWHLLVYPSPKQNPFMTLNEKRYLEEDPDLSLVDGWKKIPWRRILKSKPVWGLCCLHFATTWAWTVYRKTLHLYLPRVLKSEVVWESAWWTPFFLYYILAIFYGFVADWFVNGQHASVTAMRKVYALLGNFGPALCLIFVTFERCNHFTVMIFTTMALCLDAMHFASNMVNALDLTSNFVGIVTSITGAIEFLIFALSTQLINNLFTTEDSLSQWNFLLWFTCGVQVGGTTLFLLLGDAERQAWNYVIKGVN</sequence>
<keyword evidence="7" id="KW-1185">Reference proteome</keyword>
<dbReference type="KEGG" id="tca:657208"/>
<feature type="transmembrane region" description="Helical" evidence="5">
    <location>
        <begin position="134"/>
        <end position="154"/>
    </location>
</feature>
<dbReference type="EMBL" id="KQ971362">
    <property type="protein sequence ID" value="EFA08927.2"/>
    <property type="molecule type" value="Genomic_DNA"/>
</dbReference>
<keyword evidence="4 5" id="KW-0472">Membrane</keyword>
<dbReference type="GO" id="GO:0022857">
    <property type="term" value="F:transmembrane transporter activity"/>
    <property type="evidence" value="ECO:0000318"/>
    <property type="project" value="GO_Central"/>
</dbReference>
<keyword evidence="3 5" id="KW-1133">Transmembrane helix</keyword>
<organism evidence="6 7">
    <name type="scientific">Tribolium castaneum</name>
    <name type="common">Red flour beetle</name>
    <dbReference type="NCBI Taxonomy" id="7070"/>
    <lineage>
        <taxon>Eukaryota</taxon>
        <taxon>Metazoa</taxon>
        <taxon>Ecdysozoa</taxon>
        <taxon>Arthropoda</taxon>
        <taxon>Hexapoda</taxon>
        <taxon>Insecta</taxon>
        <taxon>Pterygota</taxon>
        <taxon>Neoptera</taxon>
        <taxon>Endopterygota</taxon>
        <taxon>Coleoptera</taxon>
        <taxon>Polyphaga</taxon>
        <taxon>Cucujiformia</taxon>
        <taxon>Tenebrionidae</taxon>
        <taxon>Tenebrionidae incertae sedis</taxon>
        <taxon>Tribolium</taxon>
    </lineage>
</organism>
<dbReference type="Gene3D" id="1.20.1250.20">
    <property type="entry name" value="MFS general substrate transporter like domains"/>
    <property type="match status" value="1"/>
</dbReference>
<feature type="transmembrane region" description="Helical" evidence="5">
    <location>
        <begin position="388"/>
        <end position="406"/>
    </location>
</feature>
<dbReference type="InterPro" id="IPR050382">
    <property type="entry name" value="MFS_Na/Anion_cotransporter"/>
</dbReference>
<dbReference type="HOGENOM" id="CLU_001265_5_0_1"/>
<gene>
    <name evidence="6" type="primary">AUGUSTUS-3.0.2_06634</name>
    <name evidence="6" type="ORF">TcasGA2_TC006634</name>
</gene>
<feature type="transmembrane region" description="Helical" evidence="5">
    <location>
        <begin position="228"/>
        <end position="247"/>
    </location>
</feature>
<reference evidence="6 7" key="2">
    <citation type="journal article" date="2010" name="Nucleic Acids Res.">
        <title>BeetleBase in 2010: revisions to provide comprehensive genomic information for Tribolium castaneum.</title>
        <authorList>
            <person name="Kim H.S."/>
            <person name="Murphy T."/>
            <person name="Xia J."/>
            <person name="Caragea D."/>
            <person name="Park Y."/>
            <person name="Beeman R.W."/>
            <person name="Lorenzen M.D."/>
            <person name="Butcher S."/>
            <person name="Manak J.R."/>
            <person name="Brown S.J."/>
        </authorList>
    </citation>
    <scope>GENOME REANNOTATION</scope>
    <source>
        <strain evidence="6 7">Georgia GA2</strain>
    </source>
</reference>
<dbReference type="GO" id="GO:0005886">
    <property type="term" value="C:plasma membrane"/>
    <property type="evidence" value="ECO:0000318"/>
    <property type="project" value="GO_Central"/>
</dbReference>
<proteinExistence type="predicted"/>
<feature type="transmembrane region" description="Helical" evidence="5">
    <location>
        <begin position="364"/>
        <end position="382"/>
    </location>
</feature>
<dbReference type="STRING" id="7070.D6WY08"/>
<evidence type="ECO:0000256" key="2">
    <source>
        <dbReference type="ARBA" id="ARBA00022692"/>
    </source>
</evidence>
<evidence type="ECO:0000256" key="1">
    <source>
        <dbReference type="ARBA" id="ARBA00004141"/>
    </source>
</evidence>
<reference evidence="6 7" key="1">
    <citation type="journal article" date="2008" name="Nature">
        <title>The genome of the model beetle and pest Tribolium castaneum.</title>
        <authorList>
            <consortium name="Tribolium Genome Sequencing Consortium"/>
            <person name="Richards S."/>
            <person name="Gibbs R.A."/>
            <person name="Weinstock G.M."/>
            <person name="Brown S.J."/>
            <person name="Denell R."/>
            <person name="Beeman R.W."/>
            <person name="Gibbs R."/>
            <person name="Beeman R.W."/>
            <person name="Brown S.J."/>
            <person name="Bucher G."/>
            <person name="Friedrich M."/>
            <person name="Grimmelikhuijzen C.J."/>
            <person name="Klingler M."/>
            <person name="Lorenzen M."/>
            <person name="Richards S."/>
            <person name="Roth S."/>
            <person name="Schroder R."/>
            <person name="Tautz D."/>
            <person name="Zdobnov E.M."/>
            <person name="Muzny D."/>
            <person name="Gibbs R.A."/>
            <person name="Weinstock G.M."/>
            <person name="Attaway T."/>
            <person name="Bell S."/>
            <person name="Buhay C.J."/>
            <person name="Chandrabose M.N."/>
            <person name="Chavez D."/>
            <person name="Clerk-Blankenburg K.P."/>
            <person name="Cree A."/>
            <person name="Dao M."/>
            <person name="Davis C."/>
            <person name="Chacko J."/>
            <person name="Dinh H."/>
            <person name="Dugan-Rocha S."/>
            <person name="Fowler G."/>
            <person name="Garner T.T."/>
            <person name="Garnes J."/>
            <person name="Gnirke A."/>
            <person name="Hawes A."/>
            <person name="Hernandez J."/>
            <person name="Hines S."/>
            <person name="Holder M."/>
            <person name="Hume J."/>
            <person name="Jhangiani S.N."/>
            <person name="Joshi V."/>
            <person name="Khan Z.M."/>
            <person name="Jackson L."/>
            <person name="Kovar C."/>
            <person name="Kowis A."/>
            <person name="Lee S."/>
            <person name="Lewis L.R."/>
            <person name="Margolis J."/>
            <person name="Morgan M."/>
            <person name="Nazareth L.V."/>
            <person name="Nguyen N."/>
            <person name="Okwuonu G."/>
            <person name="Parker D."/>
            <person name="Richards S."/>
            <person name="Ruiz S.J."/>
            <person name="Santibanez J."/>
            <person name="Savard J."/>
            <person name="Scherer S.E."/>
            <person name="Schneider B."/>
            <person name="Sodergren E."/>
            <person name="Tautz D."/>
            <person name="Vattahil S."/>
            <person name="Villasana D."/>
            <person name="White C.S."/>
            <person name="Wright R."/>
            <person name="Park Y."/>
            <person name="Beeman R.W."/>
            <person name="Lord J."/>
            <person name="Oppert B."/>
            <person name="Lorenzen M."/>
            <person name="Brown S."/>
            <person name="Wang L."/>
            <person name="Savard J."/>
            <person name="Tautz D."/>
            <person name="Richards S."/>
            <person name="Weinstock G."/>
            <person name="Gibbs R.A."/>
            <person name="Liu Y."/>
            <person name="Worley K."/>
            <person name="Weinstock G."/>
            <person name="Elsik C.G."/>
            <person name="Reese J.T."/>
            <person name="Elhaik E."/>
            <person name="Landan G."/>
            <person name="Graur D."/>
            <person name="Arensburger P."/>
            <person name="Atkinson P."/>
            <person name="Beeman R.W."/>
            <person name="Beidler J."/>
            <person name="Brown S.J."/>
            <person name="Demuth J.P."/>
            <person name="Drury D.W."/>
            <person name="Du Y.Z."/>
            <person name="Fujiwara H."/>
            <person name="Lorenzen M."/>
            <person name="Maselli V."/>
            <person name="Osanai M."/>
            <person name="Park Y."/>
            <person name="Robertson H.M."/>
            <person name="Tu Z."/>
            <person name="Wang J.J."/>
            <person name="Wang S."/>
            <person name="Richards S."/>
            <person name="Song H."/>
            <person name="Zhang L."/>
            <person name="Sodergren E."/>
            <person name="Werner D."/>
            <person name="Stanke M."/>
            <person name="Morgenstern B."/>
            <person name="Solovyev V."/>
            <person name="Kosarev P."/>
            <person name="Brown G."/>
            <person name="Chen H.C."/>
            <person name="Ermolaeva O."/>
            <person name="Hlavina W."/>
            <person name="Kapustin Y."/>
            <person name="Kiryutin B."/>
            <person name="Kitts P."/>
            <person name="Maglott D."/>
            <person name="Pruitt K."/>
            <person name="Sapojnikov V."/>
            <person name="Souvorov A."/>
            <person name="Mackey A.J."/>
            <person name="Waterhouse R.M."/>
            <person name="Wyder S."/>
            <person name="Zdobnov E.M."/>
            <person name="Zdobnov E.M."/>
            <person name="Wyder S."/>
            <person name="Kriventseva E.V."/>
            <person name="Kadowaki T."/>
            <person name="Bork P."/>
            <person name="Aranda M."/>
            <person name="Bao R."/>
            <person name="Beermann A."/>
            <person name="Berns N."/>
            <person name="Bolognesi R."/>
            <person name="Bonneton F."/>
            <person name="Bopp D."/>
            <person name="Brown S.J."/>
            <person name="Bucher G."/>
            <person name="Butts T."/>
            <person name="Chaumot A."/>
            <person name="Denell R.E."/>
            <person name="Ferrier D.E."/>
            <person name="Friedrich M."/>
            <person name="Gordon C.M."/>
            <person name="Jindra M."/>
            <person name="Klingler M."/>
            <person name="Lan Q."/>
            <person name="Lattorff H.M."/>
            <person name="Laudet V."/>
            <person name="von Levetsow C."/>
            <person name="Liu Z."/>
            <person name="Lutz R."/>
            <person name="Lynch J.A."/>
            <person name="da Fonseca R.N."/>
            <person name="Posnien N."/>
            <person name="Reuter R."/>
            <person name="Roth S."/>
            <person name="Savard J."/>
            <person name="Schinko J.B."/>
            <person name="Schmitt C."/>
            <person name="Schoppmeier M."/>
            <person name="Schroder R."/>
            <person name="Shippy T.D."/>
            <person name="Simonnet F."/>
            <person name="Marques-Souza H."/>
            <person name="Tautz D."/>
            <person name="Tomoyasu Y."/>
            <person name="Trauner J."/>
            <person name="Van der Zee M."/>
            <person name="Vervoort M."/>
            <person name="Wittkopp N."/>
            <person name="Wimmer E.A."/>
            <person name="Yang X."/>
            <person name="Jones A.K."/>
            <person name="Sattelle D.B."/>
            <person name="Ebert P.R."/>
            <person name="Nelson D."/>
            <person name="Scott J.G."/>
            <person name="Beeman R.W."/>
            <person name="Muthukrishnan S."/>
            <person name="Kramer K.J."/>
            <person name="Arakane Y."/>
            <person name="Beeman R.W."/>
            <person name="Zhu Q."/>
            <person name="Hogenkamp D."/>
            <person name="Dixit R."/>
            <person name="Oppert B."/>
            <person name="Jiang H."/>
            <person name="Zou Z."/>
            <person name="Marshall J."/>
            <person name="Elpidina E."/>
            <person name="Vinokurov K."/>
            <person name="Oppert C."/>
            <person name="Zou Z."/>
            <person name="Evans J."/>
            <person name="Lu Z."/>
            <person name="Zhao P."/>
            <person name="Sumathipala N."/>
            <person name="Altincicek B."/>
            <person name="Vilcinskas A."/>
            <person name="Williams M."/>
            <person name="Hultmark D."/>
            <person name="Hetru C."/>
            <person name="Jiang H."/>
            <person name="Grimmelikhuijzen C.J."/>
            <person name="Hauser F."/>
            <person name="Cazzamali G."/>
            <person name="Williamson M."/>
            <person name="Park Y."/>
            <person name="Li B."/>
            <person name="Tanaka Y."/>
            <person name="Predel R."/>
            <person name="Neupert S."/>
            <person name="Schachtner J."/>
            <person name="Verleyen P."/>
            <person name="Raible F."/>
            <person name="Bork P."/>
            <person name="Friedrich M."/>
            <person name="Walden K.K."/>
            <person name="Robertson H.M."/>
            <person name="Angeli S."/>
            <person name="Foret S."/>
            <person name="Bucher G."/>
            <person name="Schuetz S."/>
            <person name="Maleszka R."/>
            <person name="Wimmer E.A."/>
            <person name="Beeman R.W."/>
            <person name="Lorenzen M."/>
            <person name="Tomoyasu Y."/>
            <person name="Miller S.C."/>
            <person name="Grossmann D."/>
            <person name="Bucher G."/>
        </authorList>
    </citation>
    <scope>NUCLEOTIDE SEQUENCE [LARGE SCALE GENOMIC DNA]</scope>
    <source>
        <strain evidence="6 7">Georgia GA2</strain>
    </source>
</reference>
<evidence type="ECO:0000313" key="7">
    <source>
        <dbReference type="Proteomes" id="UP000007266"/>
    </source>
</evidence>
<accession>D6WY08</accession>
<dbReference type="FunFam" id="1.20.1250.20:FF:001154">
    <property type="entry name" value="Putative inorganic phosphate cotransporter-like Protein"/>
    <property type="match status" value="1"/>
</dbReference>
<feature type="transmembrane region" description="Helical" evidence="5">
    <location>
        <begin position="327"/>
        <end position="352"/>
    </location>
</feature>
<keyword evidence="2 5" id="KW-0812">Transmembrane</keyword>
<dbReference type="InParanoid" id="D6WY08"/>
<feature type="transmembrane region" description="Helical" evidence="5">
    <location>
        <begin position="35"/>
        <end position="61"/>
    </location>
</feature>
<feature type="transmembrane region" description="Helical" evidence="5">
    <location>
        <begin position="457"/>
        <end position="476"/>
    </location>
</feature>
<dbReference type="eggNOG" id="KOG2532">
    <property type="taxonomic scope" value="Eukaryota"/>
</dbReference>
<dbReference type="OrthoDB" id="2985014at2759"/>
<dbReference type="InterPro" id="IPR011701">
    <property type="entry name" value="MFS"/>
</dbReference>